<dbReference type="PROSITE" id="PS50824">
    <property type="entry name" value="DAPIN"/>
    <property type="match status" value="1"/>
</dbReference>
<dbReference type="Pfam" id="PF02758">
    <property type="entry name" value="PYRIN"/>
    <property type="match status" value="1"/>
</dbReference>
<reference evidence="2" key="2">
    <citation type="submission" date="2025-09" db="UniProtKB">
        <authorList>
            <consortium name="Ensembl"/>
        </authorList>
    </citation>
    <scope>IDENTIFICATION</scope>
</reference>
<dbReference type="Proteomes" id="UP000261600">
    <property type="component" value="Unplaced"/>
</dbReference>
<sequence length="101" mass="11458">MAVQELLLGVLEDLYAEDFKKFQWFLPSESDGRILKSHLENKSRIETVSKVLCICTEESEAVDITVKILKKIGNNNAAEKLKKAYAGDVNDKPFKLTFHSK</sequence>
<dbReference type="Gene3D" id="1.10.533.10">
    <property type="entry name" value="Death Domain, Fas"/>
    <property type="match status" value="1"/>
</dbReference>
<protein>
    <recommendedName>
        <fullName evidence="1">Pyrin domain-containing protein</fullName>
    </recommendedName>
</protein>
<organism evidence="2 3">
    <name type="scientific">Monopterus albus</name>
    <name type="common">Swamp eel</name>
    <dbReference type="NCBI Taxonomy" id="43700"/>
    <lineage>
        <taxon>Eukaryota</taxon>
        <taxon>Metazoa</taxon>
        <taxon>Chordata</taxon>
        <taxon>Craniata</taxon>
        <taxon>Vertebrata</taxon>
        <taxon>Euteleostomi</taxon>
        <taxon>Actinopterygii</taxon>
        <taxon>Neopterygii</taxon>
        <taxon>Teleostei</taxon>
        <taxon>Neoteleostei</taxon>
        <taxon>Acanthomorphata</taxon>
        <taxon>Anabantaria</taxon>
        <taxon>Synbranchiformes</taxon>
        <taxon>Synbranchidae</taxon>
        <taxon>Monopterus</taxon>
    </lineage>
</organism>
<accession>A0A3Q3PZI3</accession>
<dbReference type="AlphaFoldDB" id="A0A3Q3PZI3"/>
<evidence type="ECO:0000313" key="3">
    <source>
        <dbReference type="Proteomes" id="UP000261600"/>
    </source>
</evidence>
<dbReference type="SUPFAM" id="SSF47986">
    <property type="entry name" value="DEATH domain"/>
    <property type="match status" value="1"/>
</dbReference>
<reference evidence="2" key="1">
    <citation type="submission" date="2025-08" db="UniProtKB">
        <authorList>
            <consortium name="Ensembl"/>
        </authorList>
    </citation>
    <scope>IDENTIFICATION</scope>
</reference>
<proteinExistence type="predicted"/>
<evidence type="ECO:0000259" key="1">
    <source>
        <dbReference type="PROSITE" id="PS50824"/>
    </source>
</evidence>
<dbReference type="SMART" id="SM01289">
    <property type="entry name" value="PYRIN"/>
    <property type="match status" value="1"/>
</dbReference>
<evidence type="ECO:0000313" key="2">
    <source>
        <dbReference type="Ensembl" id="ENSMALP00000000970.1"/>
    </source>
</evidence>
<dbReference type="Ensembl" id="ENSMALT00000001011.1">
    <property type="protein sequence ID" value="ENSMALP00000000970.1"/>
    <property type="gene ID" value="ENSMALG00000000747.1"/>
</dbReference>
<dbReference type="InterPro" id="IPR004020">
    <property type="entry name" value="DAPIN"/>
</dbReference>
<name>A0A3Q3PZI3_MONAL</name>
<keyword evidence="3" id="KW-1185">Reference proteome</keyword>
<feature type="domain" description="Pyrin" evidence="1">
    <location>
        <begin position="1"/>
        <end position="87"/>
    </location>
</feature>
<dbReference type="InterPro" id="IPR011029">
    <property type="entry name" value="DEATH-like_dom_sf"/>
</dbReference>